<feature type="domain" description="Amidase" evidence="1">
    <location>
        <begin position="45"/>
        <end position="424"/>
    </location>
</feature>
<dbReference type="PANTHER" id="PTHR11895:SF169">
    <property type="entry name" value="GLUTAMYL-TRNA(GLN) AMIDOTRANSFERASE"/>
    <property type="match status" value="1"/>
</dbReference>
<dbReference type="EMBL" id="AP018907">
    <property type="protein sequence ID" value="BBF91939.1"/>
    <property type="molecule type" value="Genomic_DNA"/>
</dbReference>
<dbReference type="PANTHER" id="PTHR11895">
    <property type="entry name" value="TRANSAMIDASE"/>
    <property type="match status" value="1"/>
</dbReference>
<dbReference type="InterPro" id="IPR000120">
    <property type="entry name" value="Amidase"/>
</dbReference>
<sequence length="592" mass="61241">MLSLDIASLQQGYATGTLKPEAVLDAVYDRIAARGDRPVWITLVSRDAALAQLAAAPRGPLWGIPFAVKDNIDVAGLPTTAACPAFAYTPERSATVVERLMAAGAILIGKTNMDQFATGLVGTRSPYGICSSVFSADHVSGGSSSGSGVAVGVGLVSFALGTDTAGSGRVPAAFNNVVGLKPTRGLVSTRGVVPACRSLDCVSVFAGTVADSLKVLGIAQGFDAGDAFSRQPQPTPALPARVRFGVPADLAFFGDGAAEALFRESVAQLEALGGEAATIDFAPFRDAASLLYAGPWVAERRAAIGDFAAKQPDAVHEVVRAIVLGGESWSAVDAFKAQYQLAALVRAAEAEWAKMDVLLLPTAPTIYRIDEVLADPVRLNSNLGTYTNFVNLMDLSAIAVPAGFRPDGLPFGVTLVGRAFQDEPLALLADALHRALPGARIGATDVALATTPPARIETSTGRVRLAVVGAHLEGQPLHGQLVERNARRIATTRTAPGYSLYALNGTTPAKPGLVRDETGVGGIEVEVYELDHAGFGSFVALVPPPLCIGTVALADGSEVKGFLCEGRAVADALDITAFGGWRGWLVSCAASQ</sequence>
<dbReference type="AlphaFoldDB" id="A0A348FXA6"/>
<dbReference type="Pfam" id="PF01425">
    <property type="entry name" value="Amidase"/>
    <property type="match status" value="1"/>
</dbReference>
<protein>
    <submittedName>
        <fullName evidence="3">Allophanate hydrolase</fullName>
    </submittedName>
</protein>
<dbReference type="RefSeq" id="WP_126397542.1">
    <property type="nucleotide sequence ID" value="NZ_AP018907.1"/>
</dbReference>
<organism evidence="3 4">
    <name type="scientific">Blastochloris tepida</name>
    <dbReference type="NCBI Taxonomy" id="2233851"/>
    <lineage>
        <taxon>Bacteria</taxon>
        <taxon>Pseudomonadati</taxon>
        <taxon>Pseudomonadota</taxon>
        <taxon>Alphaproteobacteria</taxon>
        <taxon>Hyphomicrobiales</taxon>
        <taxon>Blastochloridaceae</taxon>
        <taxon>Blastochloris</taxon>
    </lineage>
</organism>
<evidence type="ECO:0000259" key="2">
    <source>
        <dbReference type="Pfam" id="PF21986"/>
    </source>
</evidence>
<dbReference type="Pfam" id="PF21986">
    <property type="entry name" value="AH_C"/>
    <property type="match status" value="1"/>
</dbReference>
<dbReference type="Gene3D" id="3.10.490.10">
    <property type="entry name" value="Gamma-glutamyl cyclotransferase-like"/>
    <property type="match status" value="1"/>
</dbReference>
<dbReference type="GO" id="GO:0016787">
    <property type="term" value="F:hydrolase activity"/>
    <property type="evidence" value="ECO:0007669"/>
    <property type="project" value="UniProtKB-KW"/>
</dbReference>
<feature type="domain" description="Allophanate hydrolase C-terminal" evidence="2">
    <location>
        <begin position="463"/>
        <end position="585"/>
    </location>
</feature>
<gene>
    <name evidence="3" type="ORF">BLTE_06240</name>
</gene>
<dbReference type="NCBIfam" id="NF006043">
    <property type="entry name" value="PRK08186.1"/>
    <property type="match status" value="1"/>
</dbReference>
<dbReference type="NCBIfam" id="TIGR02713">
    <property type="entry name" value="allophanate_hyd"/>
    <property type="match status" value="1"/>
</dbReference>
<dbReference type="KEGG" id="blag:BLTE_06240"/>
<proteinExistence type="predicted"/>
<keyword evidence="4" id="KW-1185">Reference proteome</keyword>
<evidence type="ECO:0000313" key="4">
    <source>
        <dbReference type="Proteomes" id="UP000266934"/>
    </source>
</evidence>
<dbReference type="InterPro" id="IPR036928">
    <property type="entry name" value="AS_sf"/>
</dbReference>
<dbReference type="OrthoDB" id="9811471at2"/>
<keyword evidence="3" id="KW-0378">Hydrolase</keyword>
<dbReference type="InterPro" id="IPR053844">
    <property type="entry name" value="AH_C"/>
</dbReference>
<accession>A0A348FXA6</accession>
<reference evidence="3 4" key="1">
    <citation type="submission" date="2018-08" db="EMBL/GenBank/DDBJ databases">
        <title>Complete genome sequencing of Blastochloris tepida GI.</title>
        <authorList>
            <person name="Tsukatani Y."/>
            <person name="Mori H."/>
        </authorList>
    </citation>
    <scope>NUCLEOTIDE SEQUENCE [LARGE SCALE GENOMIC DNA]</scope>
    <source>
        <strain evidence="3 4">GI</strain>
    </source>
</reference>
<dbReference type="InterPro" id="IPR023631">
    <property type="entry name" value="Amidase_dom"/>
</dbReference>
<dbReference type="SUPFAM" id="SSF75304">
    <property type="entry name" value="Amidase signature (AS) enzymes"/>
    <property type="match status" value="1"/>
</dbReference>
<dbReference type="Gene3D" id="3.90.1300.10">
    <property type="entry name" value="Amidase signature (AS) domain"/>
    <property type="match status" value="1"/>
</dbReference>
<evidence type="ECO:0000313" key="3">
    <source>
        <dbReference type="EMBL" id="BBF91939.1"/>
    </source>
</evidence>
<evidence type="ECO:0000259" key="1">
    <source>
        <dbReference type="Pfam" id="PF01425"/>
    </source>
</evidence>
<dbReference type="Gene3D" id="1.20.58.1700">
    <property type="match status" value="1"/>
</dbReference>
<name>A0A348FXA6_9HYPH</name>
<dbReference type="InterPro" id="IPR014085">
    <property type="entry name" value="Allophanate_hydrolase"/>
</dbReference>
<dbReference type="Proteomes" id="UP000266934">
    <property type="component" value="Chromosome"/>
</dbReference>